<evidence type="ECO:0000313" key="12">
    <source>
        <dbReference type="Proteomes" id="UP001174997"/>
    </source>
</evidence>
<evidence type="ECO:0000256" key="7">
    <source>
        <dbReference type="ARBA" id="ARBA00023136"/>
    </source>
</evidence>
<feature type="compositionally biased region" description="Basic residues" evidence="8">
    <location>
        <begin position="130"/>
        <end position="139"/>
    </location>
</feature>
<comment type="similarity">
    <text evidence="3">Belongs to the TPT transporter family. SLC35D subfamily.</text>
</comment>
<dbReference type="InterPro" id="IPR050186">
    <property type="entry name" value="TPT_transporter"/>
</dbReference>
<evidence type="ECO:0000259" key="10">
    <source>
        <dbReference type="Pfam" id="PF03151"/>
    </source>
</evidence>
<dbReference type="Pfam" id="PF03151">
    <property type="entry name" value="TPT"/>
    <property type="match status" value="1"/>
</dbReference>
<feature type="region of interest" description="Disordered" evidence="8">
    <location>
        <begin position="552"/>
        <end position="638"/>
    </location>
</feature>
<keyword evidence="6 9" id="KW-1133">Transmembrane helix</keyword>
<keyword evidence="5 9" id="KW-0812">Transmembrane</keyword>
<keyword evidence="12" id="KW-1185">Reference proteome</keyword>
<feature type="compositionally biased region" description="Acidic residues" evidence="8">
    <location>
        <begin position="162"/>
        <end position="177"/>
    </location>
</feature>
<feature type="transmembrane region" description="Helical" evidence="9">
    <location>
        <begin position="465"/>
        <end position="488"/>
    </location>
</feature>
<evidence type="ECO:0000256" key="6">
    <source>
        <dbReference type="ARBA" id="ARBA00022989"/>
    </source>
</evidence>
<feature type="transmembrane region" description="Helical" evidence="9">
    <location>
        <begin position="365"/>
        <end position="384"/>
    </location>
</feature>
<accession>A0AA40D7D6</accession>
<comment type="function">
    <text evidence="1">Involved in the import of GDP-mannose from the cytoplasm into the Golgi lumen.</text>
</comment>
<evidence type="ECO:0000256" key="4">
    <source>
        <dbReference type="ARBA" id="ARBA00011182"/>
    </source>
</evidence>
<evidence type="ECO:0000256" key="9">
    <source>
        <dbReference type="SAM" id="Phobius"/>
    </source>
</evidence>
<protein>
    <submittedName>
        <fullName evidence="11">Triose-phosphate transporter family-domain-containing protein</fullName>
    </submittedName>
</protein>
<gene>
    <name evidence="11" type="ORF">QBC41DRAFT_257801</name>
</gene>
<feature type="transmembrane region" description="Helical" evidence="9">
    <location>
        <begin position="495"/>
        <end position="516"/>
    </location>
</feature>
<feature type="compositionally biased region" description="Basic and acidic residues" evidence="8">
    <location>
        <begin position="140"/>
        <end position="149"/>
    </location>
</feature>
<reference evidence="11" key="1">
    <citation type="submission" date="2023-06" db="EMBL/GenBank/DDBJ databases">
        <title>Genome-scale phylogeny and comparative genomics of the fungal order Sordariales.</title>
        <authorList>
            <consortium name="Lawrence Berkeley National Laboratory"/>
            <person name="Hensen N."/>
            <person name="Bonometti L."/>
            <person name="Westerberg I."/>
            <person name="Brannstrom I.O."/>
            <person name="Guillou S."/>
            <person name="Cros-Aarteil S."/>
            <person name="Calhoun S."/>
            <person name="Haridas S."/>
            <person name="Kuo A."/>
            <person name="Mondo S."/>
            <person name="Pangilinan J."/>
            <person name="Riley R."/>
            <person name="Labutti K."/>
            <person name="Andreopoulos B."/>
            <person name="Lipzen A."/>
            <person name="Chen C."/>
            <person name="Yanf M."/>
            <person name="Daum C."/>
            <person name="Ng V."/>
            <person name="Clum A."/>
            <person name="Steindorff A."/>
            <person name="Ohm R."/>
            <person name="Martin F."/>
            <person name="Silar P."/>
            <person name="Natvig D."/>
            <person name="Lalanne C."/>
            <person name="Gautier V."/>
            <person name="Ament-Velasquez S.L."/>
            <person name="Kruys A."/>
            <person name="Hutchinson M.I."/>
            <person name="Powell A.J."/>
            <person name="Barry K."/>
            <person name="Miller A.N."/>
            <person name="Grigoriev I.V."/>
            <person name="Debuchy R."/>
            <person name="Gladieux P."/>
            <person name="Thoren M.H."/>
            <person name="Johannesson H."/>
        </authorList>
    </citation>
    <scope>NUCLEOTIDE SEQUENCE</scope>
    <source>
        <strain evidence="11">CBS 307.81</strain>
    </source>
</reference>
<feature type="compositionally biased region" description="Basic and acidic residues" evidence="8">
    <location>
        <begin position="552"/>
        <end position="567"/>
    </location>
</feature>
<evidence type="ECO:0000256" key="2">
    <source>
        <dbReference type="ARBA" id="ARBA00004477"/>
    </source>
</evidence>
<evidence type="ECO:0000256" key="3">
    <source>
        <dbReference type="ARBA" id="ARBA00010425"/>
    </source>
</evidence>
<dbReference type="EMBL" id="JAULSY010000105">
    <property type="protein sequence ID" value="KAK0665661.1"/>
    <property type="molecule type" value="Genomic_DNA"/>
</dbReference>
<evidence type="ECO:0000256" key="5">
    <source>
        <dbReference type="ARBA" id="ARBA00022692"/>
    </source>
</evidence>
<evidence type="ECO:0000256" key="8">
    <source>
        <dbReference type="SAM" id="MobiDB-lite"/>
    </source>
</evidence>
<feature type="transmembrane region" description="Helical" evidence="9">
    <location>
        <begin position="334"/>
        <end position="358"/>
    </location>
</feature>
<feature type="transmembrane region" description="Helical" evidence="9">
    <location>
        <begin position="522"/>
        <end position="541"/>
    </location>
</feature>
<organism evidence="11 12">
    <name type="scientific">Cercophora samala</name>
    <dbReference type="NCBI Taxonomy" id="330535"/>
    <lineage>
        <taxon>Eukaryota</taxon>
        <taxon>Fungi</taxon>
        <taxon>Dikarya</taxon>
        <taxon>Ascomycota</taxon>
        <taxon>Pezizomycotina</taxon>
        <taxon>Sordariomycetes</taxon>
        <taxon>Sordariomycetidae</taxon>
        <taxon>Sordariales</taxon>
        <taxon>Lasiosphaeriaceae</taxon>
        <taxon>Cercophora</taxon>
    </lineage>
</organism>
<evidence type="ECO:0000256" key="1">
    <source>
        <dbReference type="ARBA" id="ARBA00003420"/>
    </source>
</evidence>
<comment type="subunit">
    <text evidence="4">Homooligomer.</text>
</comment>
<name>A0AA40D7D6_9PEZI</name>
<feature type="transmembrane region" description="Helical" evidence="9">
    <location>
        <begin position="390"/>
        <end position="415"/>
    </location>
</feature>
<feature type="transmembrane region" description="Helical" evidence="9">
    <location>
        <begin position="427"/>
        <end position="445"/>
    </location>
</feature>
<proteinExistence type="inferred from homology"/>
<feature type="transmembrane region" description="Helical" evidence="9">
    <location>
        <begin position="254"/>
        <end position="279"/>
    </location>
</feature>
<feature type="compositionally biased region" description="Low complexity" evidence="8">
    <location>
        <begin position="69"/>
        <end position="80"/>
    </location>
</feature>
<dbReference type="PANTHER" id="PTHR11132">
    <property type="entry name" value="SOLUTE CARRIER FAMILY 35"/>
    <property type="match status" value="1"/>
</dbReference>
<evidence type="ECO:0000313" key="11">
    <source>
        <dbReference type="EMBL" id="KAK0665661.1"/>
    </source>
</evidence>
<comment type="caution">
    <text evidence="11">The sequence shown here is derived from an EMBL/GenBank/DDBJ whole genome shotgun (WGS) entry which is preliminary data.</text>
</comment>
<dbReference type="GO" id="GO:0005789">
    <property type="term" value="C:endoplasmic reticulum membrane"/>
    <property type="evidence" value="ECO:0007669"/>
    <property type="project" value="UniProtKB-SubCell"/>
</dbReference>
<feature type="compositionally biased region" description="Pro residues" evidence="8">
    <location>
        <begin position="14"/>
        <end position="26"/>
    </location>
</feature>
<feature type="region of interest" description="Disordered" evidence="8">
    <location>
        <begin position="1"/>
        <end position="192"/>
    </location>
</feature>
<dbReference type="AlphaFoldDB" id="A0AA40D7D6"/>
<dbReference type="InterPro" id="IPR004853">
    <property type="entry name" value="Sugar_P_trans_dom"/>
</dbReference>
<feature type="transmembrane region" description="Helical" evidence="9">
    <location>
        <begin position="222"/>
        <end position="242"/>
    </location>
</feature>
<sequence length="638" mass="69937">MSLPSLPFPSTEPAHPPSHLPVPKPPSDTDTDTDTDNYASAPRHLDQQKSTPPRHATPLSAVDSSAGRVDATPPVAAVVPVPDPWTSSTHPHPATGSELAGDDIEMDSLAPSGHRRRRSSLIHPANATNNRHRSPHARGHGLDEPKISEEGSLGEPLRLEELDVELSDEDLHDDEETGLTAKERTRKKKKRTRNQLLDQRIVREKVSPEEQKEADRNVMKELLINAGLIGLWYFFSLLISLYNKWMFSPDKLGFPFPMFTTAMHMLVQFSLASLVLYLFPSFRPTNGHVPNPGELDSPESKKPLMSPLFYLTRIGPCGLATGLDIGLGNTSLQFITLTFYTMCKSSSLAFVLLFAFLFRLESPTWRLTAIIATMTLGVVMMVAGEVSFNLPGFLLVISAAFFSGFRWALTQILLLRNPATSNPFSSIFFLAPVMFISLLTIAFPVEGVSGLIKGLSAIAEDRGTLMAPLILLFPGMIAFFMTAAEFALLQRTSVVTLSIAGIFKEAVTISAAAIVFGDRMTFINIVGLTVTLVAIGAYNYIKISKMRREAQEGVNRGQEHLLEDHTTDGPSSSGSGSDEEEDPPSLRRGRGEAAGLLRRESLDDDNDGVLFTADGAEVVSRPMSRSPDKQLHHDRRED</sequence>
<keyword evidence="7 9" id="KW-0472">Membrane</keyword>
<dbReference type="Proteomes" id="UP001174997">
    <property type="component" value="Unassembled WGS sequence"/>
</dbReference>
<feature type="domain" description="Sugar phosphate transporter" evidence="10">
    <location>
        <begin position="228"/>
        <end position="539"/>
    </location>
</feature>
<comment type="subcellular location">
    <subcellularLocation>
        <location evidence="2">Endoplasmic reticulum membrane</location>
        <topology evidence="2">Multi-pass membrane protein</topology>
    </subcellularLocation>
</comment>
<feature type="compositionally biased region" description="Basic and acidic residues" evidence="8">
    <location>
        <begin position="626"/>
        <end position="638"/>
    </location>
</feature>